<evidence type="ECO:0000259" key="1">
    <source>
        <dbReference type="Pfam" id="PF13358"/>
    </source>
</evidence>
<dbReference type="STRING" id="80852.AWOD_II_0143"/>
<organism evidence="2 3">
    <name type="scientific">Aliivibrio wodanis</name>
    <dbReference type="NCBI Taxonomy" id="80852"/>
    <lineage>
        <taxon>Bacteria</taxon>
        <taxon>Pseudomonadati</taxon>
        <taxon>Pseudomonadota</taxon>
        <taxon>Gammaproteobacteria</taxon>
        <taxon>Vibrionales</taxon>
        <taxon>Vibrionaceae</taxon>
        <taxon>Aliivibrio</taxon>
    </lineage>
</organism>
<evidence type="ECO:0000313" key="3">
    <source>
        <dbReference type="Proteomes" id="UP000032427"/>
    </source>
</evidence>
<evidence type="ECO:0000313" key="2">
    <source>
        <dbReference type="EMBL" id="CED56794.1"/>
    </source>
</evidence>
<dbReference type="InterPro" id="IPR038717">
    <property type="entry name" value="Tc1-like_DDE_dom"/>
</dbReference>
<sequence length="198" mass="23097">MKLKKLLKKFPIETILKIPGHVPLKDVQIWFQDKARFGQRNTTTRIWAEKGTRPRVVQQQQFEYAYLFGAVCVTTGEAEAIVVPLSNMEAMKEQLRLISQATPAGKHAVVIMDQASWHQSYLADEFENLTIIHIPPYSPELNPIEQVWSWLRQNEVANRCFENYDDIVETLCRAWDRFCEDKGRVISLCFRDWLNLIS</sequence>
<dbReference type="KEGG" id="awd:AWOD_II_0143"/>
<dbReference type="HOGENOM" id="CLU_056788_6_2_6"/>
<gene>
    <name evidence="2" type="ORF">AWOD_II_0143</name>
</gene>
<dbReference type="AlphaFoldDB" id="A0A090IBI4"/>
<dbReference type="PATRIC" id="fig|80852.17.peg.2888"/>
<feature type="domain" description="Tc1-like transposase DDE" evidence="1">
    <location>
        <begin position="28"/>
        <end position="167"/>
    </location>
</feature>
<dbReference type="Gene3D" id="3.30.420.10">
    <property type="entry name" value="Ribonuclease H-like superfamily/Ribonuclease H"/>
    <property type="match status" value="1"/>
</dbReference>
<dbReference type="Proteomes" id="UP000032427">
    <property type="component" value="Chromosome 2"/>
</dbReference>
<keyword evidence="3" id="KW-1185">Reference proteome</keyword>
<name>A0A090IBI4_9GAMM</name>
<dbReference type="Pfam" id="PF13358">
    <property type="entry name" value="DDE_3"/>
    <property type="match status" value="1"/>
</dbReference>
<dbReference type="InterPro" id="IPR036397">
    <property type="entry name" value="RNaseH_sf"/>
</dbReference>
<dbReference type="InterPro" id="IPR047655">
    <property type="entry name" value="Transpos_IS630-like"/>
</dbReference>
<proteinExistence type="predicted"/>
<protein>
    <submittedName>
        <fullName evidence="2">Transposase, IS630 family</fullName>
    </submittedName>
</protein>
<dbReference type="GO" id="GO:0003676">
    <property type="term" value="F:nucleic acid binding"/>
    <property type="evidence" value="ECO:0007669"/>
    <property type="project" value="InterPro"/>
</dbReference>
<dbReference type="NCBIfam" id="NF033545">
    <property type="entry name" value="transpos_IS630"/>
    <property type="match status" value="1"/>
</dbReference>
<dbReference type="EMBL" id="LN554847">
    <property type="protein sequence ID" value="CED56794.1"/>
    <property type="molecule type" value="Genomic_DNA"/>
</dbReference>
<accession>A0A090IBI4</accession>
<reference evidence="3" key="1">
    <citation type="submission" date="2014-09" db="EMBL/GenBank/DDBJ databases">
        <authorList>
            <person name="Hjerde E."/>
        </authorList>
    </citation>
    <scope>NUCLEOTIDE SEQUENCE [LARGE SCALE GENOMIC DNA]</scope>
    <source>
        <strain evidence="3">06/09/139</strain>
    </source>
</reference>